<feature type="transmembrane region" description="Helical" evidence="6">
    <location>
        <begin position="279"/>
        <end position="303"/>
    </location>
</feature>
<dbReference type="Gene3D" id="1.20.1740.10">
    <property type="entry name" value="Amino acid/polyamine transporter I"/>
    <property type="match status" value="1"/>
</dbReference>
<keyword evidence="4 6" id="KW-1133">Transmembrane helix</keyword>
<evidence type="ECO:0000256" key="4">
    <source>
        <dbReference type="ARBA" id="ARBA00022989"/>
    </source>
</evidence>
<keyword evidence="3 6" id="KW-0812">Transmembrane</keyword>
<feature type="transmembrane region" description="Helical" evidence="6">
    <location>
        <begin position="196"/>
        <end position="219"/>
    </location>
</feature>
<feature type="transmembrane region" description="Helical" evidence="6">
    <location>
        <begin position="94"/>
        <end position="112"/>
    </location>
</feature>
<evidence type="ECO:0000256" key="5">
    <source>
        <dbReference type="ARBA" id="ARBA00023136"/>
    </source>
</evidence>
<feature type="transmembrane region" description="Helical" evidence="6">
    <location>
        <begin position="158"/>
        <end position="176"/>
    </location>
</feature>
<evidence type="ECO:0000256" key="6">
    <source>
        <dbReference type="SAM" id="Phobius"/>
    </source>
</evidence>
<sequence length="413" mass="43657">MNNPSQLPDRRTSSSSLARWLGTLGPSLITAALVLGPGSITLTSKLGSIYGYDLLWVMVISVCFMLAFTEMSARIGMAANRSLLSVIREKWGKAVTVVIGIGACLVTSSFQAGNSIGSGLAIADLTQTSTPVWVIITTLLGMSLLFTKNFYKVLEKMMLVMVALMIISFLLTLIMVKPSIGGILSGLVPRVPEGSLLLIIGLVATTFSIVGAFYQSYLVQEKGLTKDRLRDGVKESFTGIIILGLISSMIMISSAAILLPQGIQVNTAGDIGKALEPVFGSWANVVFIIGLFGASFSSLTGNATIGGVMLAESLGLGSKLSERGVRICILAVMAVGGIVALLFGAVPLNMIIFAQAITVIIVPIIGVAMYRVANDSKVMGDLKNTWFKNIVAILGILVLIVLAVNNIRTIFFS</sequence>
<gene>
    <name evidence="7" type="ORF">ACFQ03_05320</name>
</gene>
<dbReference type="PANTHER" id="PTHR11706">
    <property type="entry name" value="SOLUTE CARRIER PROTEIN FAMILY 11 MEMBER"/>
    <property type="match status" value="1"/>
</dbReference>
<feature type="transmembrane region" description="Helical" evidence="6">
    <location>
        <begin position="132"/>
        <end position="151"/>
    </location>
</feature>
<evidence type="ECO:0000313" key="8">
    <source>
        <dbReference type="Proteomes" id="UP001597120"/>
    </source>
</evidence>
<reference evidence="8" key="1">
    <citation type="journal article" date="2019" name="Int. J. Syst. Evol. Microbiol.">
        <title>The Global Catalogue of Microorganisms (GCM) 10K type strain sequencing project: providing services to taxonomists for standard genome sequencing and annotation.</title>
        <authorList>
            <consortium name="The Broad Institute Genomics Platform"/>
            <consortium name="The Broad Institute Genome Sequencing Center for Infectious Disease"/>
            <person name="Wu L."/>
            <person name="Ma J."/>
        </authorList>
    </citation>
    <scope>NUCLEOTIDE SEQUENCE [LARGE SCALE GENOMIC DNA]</scope>
    <source>
        <strain evidence="8">CCUG 57263</strain>
    </source>
</reference>
<evidence type="ECO:0000256" key="1">
    <source>
        <dbReference type="ARBA" id="ARBA00004141"/>
    </source>
</evidence>
<dbReference type="Pfam" id="PF01566">
    <property type="entry name" value="Nramp"/>
    <property type="match status" value="1"/>
</dbReference>
<accession>A0ABW3D542</accession>
<dbReference type="RefSeq" id="WP_144932945.1">
    <property type="nucleotide sequence ID" value="NZ_JBHTIU010000016.1"/>
</dbReference>
<feature type="transmembrane region" description="Helical" evidence="6">
    <location>
        <begin position="352"/>
        <end position="373"/>
    </location>
</feature>
<evidence type="ECO:0000313" key="7">
    <source>
        <dbReference type="EMBL" id="MFD0868560.1"/>
    </source>
</evidence>
<feature type="transmembrane region" description="Helical" evidence="6">
    <location>
        <begin position="385"/>
        <end position="404"/>
    </location>
</feature>
<feature type="transmembrane region" description="Helical" evidence="6">
    <location>
        <begin position="324"/>
        <end position="346"/>
    </location>
</feature>
<protein>
    <submittedName>
        <fullName evidence="7">Nramp family divalent metal transporter</fullName>
    </submittedName>
</protein>
<keyword evidence="2" id="KW-0813">Transport</keyword>
<keyword evidence="8" id="KW-1185">Reference proteome</keyword>
<proteinExistence type="predicted"/>
<keyword evidence="5 6" id="KW-0472">Membrane</keyword>
<feature type="transmembrane region" description="Helical" evidence="6">
    <location>
        <begin position="54"/>
        <end position="73"/>
    </location>
</feature>
<evidence type="ECO:0000256" key="3">
    <source>
        <dbReference type="ARBA" id="ARBA00022692"/>
    </source>
</evidence>
<dbReference type="Proteomes" id="UP001597120">
    <property type="component" value="Unassembled WGS sequence"/>
</dbReference>
<dbReference type="EMBL" id="JBHTIU010000016">
    <property type="protein sequence ID" value="MFD0868560.1"/>
    <property type="molecule type" value="Genomic_DNA"/>
</dbReference>
<feature type="transmembrane region" description="Helical" evidence="6">
    <location>
        <begin position="240"/>
        <end position="259"/>
    </location>
</feature>
<dbReference type="InterPro" id="IPR001046">
    <property type="entry name" value="NRAMP_fam"/>
</dbReference>
<dbReference type="NCBIfam" id="NF037982">
    <property type="entry name" value="Nramp_1"/>
    <property type="match status" value="1"/>
</dbReference>
<comment type="caution">
    <text evidence="7">The sequence shown here is derived from an EMBL/GenBank/DDBJ whole genome shotgun (WGS) entry which is preliminary data.</text>
</comment>
<feature type="transmembrane region" description="Helical" evidence="6">
    <location>
        <begin position="20"/>
        <end position="42"/>
    </location>
</feature>
<name>A0ABW3D542_9BACL</name>
<dbReference type="PANTHER" id="PTHR11706:SF33">
    <property type="entry name" value="NATURAL RESISTANCE-ASSOCIATED MACROPHAGE PROTEIN 2"/>
    <property type="match status" value="1"/>
</dbReference>
<comment type="subcellular location">
    <subcellularLocation>
        <location evidence="1">Membrane</location>
        <topology evidence="1">Multi-pass membrane protein</topology>
    </subcellularLocation>
</comment>
<evidence type="ECO:0000256" key="2">
    <source>
        <dbReference type="ARBA" id="ARBA00022448"/>
    </source>
</evidence>
<organism evidence="7 8">
    <name type="scientific">Paenibacillus residui</name>
    <dbReference type="NCBI Taxonomy" id="629724"/>
    <lineage>
        <taxon>Bacteria</taxon>
        <taxon>Bacillati</taxon>
        <taxon>Bacillota</taxon>
        <taxon>Bacilli</taxon>
        <taxon>Bacillales</taxon>
        <taxon>Paenibacillaceae</taxon>
        <taxon>Paenibacillus</taxon>
    </lineage>
</organism>